<dbReference type="Proteomes" id="UP001057402">
    <property type="component" value="Chromosome 2"/>
</dbReference>
<proteinExistence type="predicted"/>
<gene>
    <name evidence="1" type="ORF">MLD38_004445</name>
</gene>
<name>A0ACB9S5M0_9MYRT</name>
<protein>
    <submittedName>
        <fullName evidence="1">Uncharacterized protein</fullName>
    </submittedName>
</protein>
<sequence>MDSSARSRSSSAYHGAAWKDEMYGHSAVKSGVWSLGEDCVSHADTERESDFDASLLNDETRQPLSRKVPVPPPLINPYRMVIAFRFAALGLFFYWRLGNPVRNAYVLWLMSVVCEIWLAMSWILEQLTKWRPVKRETYLERLAVRYNRREPSQLAGIDVIVMAADPRRESPIMTANTLLSVLAVDYPVDKISCYISDEGSSMLTFEAVQETSEFARKWVPFCKKYCIEPRSPEQYFSLSADYLRNKVHPSFIKDRRAMKREYEEFKVYLNRLVARAKKAPREGWVMKDGTPWPGNNARDHPGIIQVFLGQGGGHDMDGKVLPRLIYVSREIRPGFQHHGKAGAMNALVRVSGIFTNSPFILNLDCSQYINNSKALQEAMCFLMDPKYGDYTAFVQFPLKLDRTDRNNSFESRNNVFFDVNLRCLDGVQGPLYIGTACVFNRRCLYGYEAPRKIKHGKRNCLKTCLGRSRNMDSNLSKESEMELLGKQRAPRMPISDVDSIRELVPTEEANQDDNLQLHQQKLFGKSQGFIESVPLQKGTISQFLTLESLLREAIQVISCGYEDDTKWGREIGWIYGSGSEEFLVGLKVQSLGWRSIYCTPRIPAFRELATVNLLDHLNRSHDWAKGSICLLFSQHCPLWNGCDGRLKLLQRFAYINCTVYPLTALPLVVFCILPSLCLFSGKFVLPQIDITGCIALTSLFFTILATNVLEMRWGEIGIHEWWRNEQFSVIVAVSAHLFAVVHGLIKVLLNIDIKVHSSHDESSVNKEPPSSDPYILRWTSLLIPPMALLMINLVAIVAGISSAISNGNQAWSVMFCKLVLASSVILHLLPFVGGLTSNRNRLPTIVLVWSVLLASIFSLLWLHVNPFATRMVGPSIEQCGINC</sequence>
<comment type="caution">
    <text evidence="1">The sequence shown here is derived from an EMBL/GenBank/DDBJ whole genome shotgun (WGS) entry which is preliminary data.</text>
</comment>
<dbReference type="EMBL" id="CM042881">
    <property type="protein sequence ID" value="KAI4386517.1"/>
    <property type="molecule type" value="Genomic_DNA"/>
</dbReference>
<organism evidence="1 2">
    <name type="scientific">Melastoma candidum</name>
    <dbReference type="NCBI Taxonomy" id="119954"/>
    <lineage>
        <taxon>Eukaryota</taxon>
        <taxon>Viridiplantae</taxon>
        <taxon>Streptophyta</taxon>
        <taxon>Embryophyta</taxon>
        <taxon>Tracheophyta</taxon>
        <taxon>Spermatophyta</taxon>
        <taxon>Magnoliopsida</taxon>
        <taxon>eudicotyledons</taxon>
        <taxon>Gunneridae</taxon>
        <taxon>Pentapetalae</taxon>
        <taxon>rosids</taxon>
        <taxon>malvids</taxon>
        <taxon>Myrtales</taxon>
        <taxon>Melastomataceae</taxon>
        <taxon>Melastomatoideae</taxon>
        <taxon>Melastomateae</taxon>
        <taxon>Melastoma</taxon>
    </lineage>
</organism>
<keyword evidence="2" id="KW-1185">Reference proteome</keyword>
<reference evidence="2" key="1">
    <citation type="journal article" date="2023" name="Front. Plant Sci.">
        <title>Chromosomal-level genome assembly of Melastoma candidum provides insights into trichome evolution.</title>
        <authorList>
            <person name="Zhong Y."/>
            <person name="Wu W."/>
            <person name="Sun C."/>
            <person name="Zou P."/>
            <person name="Liu Y."/>
            <person name="Dai S."/>
            <person name="Zhou R."/>
        </authorList>
    </citation>
    <scope>NUCLEOTIDE SEQUENCE [LARGE SCALE GENOMIC DNA]</scope>
</reference>
<evidence type="ECO:0000313" key="1">
    <source>
        <dbReference type="EMBL" id="KAI4386517.1"/>
    </source>
</evidence>
<accession>A0ACB9S5M0</accession>
<evidence type="ECO:0000313" key="2">
    <source>
        <dbReference type="Proteomes" id="UP001057402"/>
    </source>
</evidence>